<dbReference type="InterPro" id="IPR029787">
    <property type="entry name" value="Nucleotide_cyclase"/>
</dbReference>
<dbReference type="GO" id="GO:0007165">
    <property type="term" value="P:signal transduction"/>
    <property type="evidence" value="ECO:0007669"/>
    <property type="project" value="InterPro"/>
</dbReference>
<evidence type="ECO:0000256" key="1">
    <source>
        <dbReference type="ARBA" id="ARBA00001946"/>
    </source>
</evidence>
<keyword evidence="2" id="KW-0472">Membrane</keyword>
<feature type="domain" description="HAMP" evidence="3">
    <location>
        <begin position="194"/>
        <end position="247"/>
    </location>
</feature>
<dbReference type="GO" id="GO:0016020">
    <property type="term" value="C:membrane"/>
    <property type="evidence" value="ECO:0007669"/>
    <property type="project" value="InterPro"/>
</dbReference>
<dbReference type="Pfam" id="PF00990">
    <property type="entry name" value="GGDEF"/>
    <property type="match status" value="1"/>
</dbReference>
<dbReference type="FunFam" id="3.30.70.270:FF:000001">
    <property type="entry name" value="Diguanylate cyclase domain protein"/>
    <property type="match status" value="1"/>
</dbReference>
<dbReference type="NCBIfam" id="TIGR00254">
    <property type="entry name" value="GGDEF"/>
    <property type="match status" value="1"/>
</dbReference>
<feature type="transmembrane region" description="Helical" evidence="2">
    <location>
        <begin position="6"/>
        <end position="26"/>
    </location>
</feature>
<organism evidence="5 6">
    <name type="scientific">Vibrio nigripulchritudo SOn1</name>
    <dbReference type="NCBI Taxonomy" id="1238450"/>
    <lineage>
        <taxon>Bacteria</taxon>
        <taxon>Pseudomonadati</taxon>
        <taxon>Pseudomonadota</taxon>
        <taxon>Gammaproteobacteria</taxon>
        <taxon>Vibrionales</taxon>
        <taxon>Vibrionaceae</taxon>
        <taxon>Vibrio</taxon>
    </lineage>
</organism>
<keyword evidence="2" id="KW-0812">Transmembrane</keyword>
<evidence type="ECO:0000313" key="5">
    <source>
        <dbReference type="EMBL" id="CCO45153.1"/>
    </source>
</evidence>
<accession>A0AAV2VKY6</accession>
<dbReference type="AlphaFoldDB" id="A0AAV2VKY6"/>
<dbReference type="PROSITE" id="PS50885">
    <property type="entry name" value="HAMP"/>
    <property type="match status" value="1"/>
</dbReference>
<name>A0AAV2VKY6_9VIBR</name>
<reference evidence="5 6" key="1">
    <citation type="journal article" date="2013" name="ISME J.">
        <title>Comparative genomics of pathogenic lineages of Vibrio nigripulchritudo identifies virulence-associated traits.</title>
        <authorList>
            <person name="Goudenege D."/>
            <person name="Labreuche Y."/>
            <person name="Krin E."/>
            <person name="Ansquer D."/>
            <person name="Mangenot S."/>
            <person name="Calteau A."/>
            <person name="Medigue C."/>
            <person name="Mazel D."/>
            <person name="Polz M.F."/>
            <person name="Le Roux F."/>
        </authorList>
    </citation>
    <scope>NUCLEOTIDE SEQUENCE [LARGE SCALE GENOMIC DNA]</scope>
    <source>
        <strain evidence="5 6">SOn1</strain>
    </source>
</reference>
<keyword evidence="2" id="KW-1133">Transmembrane helix</keyword>
<sequence>MLVNSIINRMYILFLVSILLTIVIAVSMHEIHKQHKNTETVHKDLIDLHLLADTLRSRLWLYLKYEDDDNLRGIQQYQLALDQTLSNSSLNQTNIEKLRVINRQLSQVLIMDWQFRNQTESRRQASIEQLGQRQELLRARYSALIQSMTEYLVYSQQTLISNGSKKIDAITLYLTFALAGGSIVVSVLSFLLVFRFRRGMDVVSGAIHQIREGKFEHTIQNEDLDAEFQSLAAVFNDMSEELRNSTYSRAELKSEILSKTRLLRQQKRKLEQLAEHDELTSLMNRRALDKKLDQALNIAAKAPATLAVLFIDLNNFKEINDKYGHKMGDEVLINISARLRCCVRESDVLARFGGDEFVLCLDVGKTEDLARRKANQLISLIEKPIRMTDVELTVGASIGIAYSPSQGRCRQELLKLADRAMYKAKELPHSGFVEYDSGLNV</sequence>
<feature type="transmembrane region" description="Helical" evidence="2">
    <location>
        <begin position="170"/>
        <end position="194"/>
    </location>
</feature>
<dbReference type="CDD" id="cd01949">
    <property type="entry name" value="GGDEF"/>
    <property type="match status" value="1"/>
</dbReference>
<evidence type="ECO:0000256" key="2">
    <source>
        <dbReference type="SAM" id="Phobius"/>
    </source>
</evidence>
<comment type="cofactor">
    <cofactor evidence="1">
        <name>Mg(2+)</name>
        <dbReference type="ChEBI" id="CHEBI:18420"/>
    </cofactor>
</comment>
<dbReference type="InterPro" id="IPR003660">
    <property type="entry name" value="HAMP_dom"/>
</dbReference>
<evidence type="ECO:0000313" key="6">
    <source>
        <dbReference type="Proteomes" id="UP000018211"/>
    </source>
</evidence>
<dbReference type="InterPro" id="IPR043128">
    <property type="entry name" value="Rev_trsase/Diguanyl_cyclase"/>
</dbReference>
<dbReference type="SMART" id="SM00267">
    <property type="entry name" value="GGDEF"/>
    <property type="match status" value="1"/>
</dbReference>
<evidence type="ECO:0000259" key="3">
    <source>
        <dbReference type="PROSITE" id="PS50885"/>
    </source>
</evidence>
<proteinExistence type="predicted"/>
<dbReference type="EMBL" id="CAOF01000045">
    <property type="protein sequence ID" value="CCO45153.1"/>
    <property type="molecule type" value="Genomic_DNA"/>
</dbReference>
<dbReference type="SUPFAM" id="SSF55073">
    <property type="entry name" value="Nucleotide cyclase"/>
    <property type="match status" value="1"/>
</dbReference>
<dbReference type="PROSITE" id="PS50887">
    <property type="entry name" value="GGDEF"/>
    <property type="match status" value="1"/>
</dbReference>
<gene>
    <name evidence="5" type="ORF">VIBNISOn1_1390032</name>
</gene>
<comment type="caution">
    <text evidence="5">The sequence shown here is derived from an EMBL/GenBank/DDBJ whole genome shotgun (WGS) entry which is preliminary data.</text>
</comment>
<dbReference type="GO" id="GO:0003824">
    <property type="term" value="F:catalytic activity"/>
    <property type="evidence" value="ECO:0007669"/>
    <property type="project" value="UniProtKB-ARBA"/>
</dbReference>
<dbReference type="Proteomes" id="UP000018211">
    <property type="component" value="Unassembled WGS sequence"/>
</dbReference>
<protein>
    <submittedName>
        <fullName evidence="5">Ggdef family protein</fullName>
    </submittedName>
</protein>
<dbReference type="PANTHER" id="PTHR46663">
    <property type="entry name" value="DIGUANYLATE CYCLASE DGCT-RELATED"/>
    <property type="match status" value="1"/>
</dbReference>
<dbReference type="Gene3D" id="6.10.340.10">
    <property type="match status" value="1"/>
</dbReference>
<dbReference type="Gene3D" id="3.30.70.270">
    <property type="match status" value="1"/>
</dbReference>
<evidence type="ECO:0000259" key="4">
    <source>
        <dbReference type="PROSITE" id="PS50887"/>
    </source>
</evidence>
<dbReference type="PANTHER" id="PTHR46663:SF2">
    <property type="entry name" value="GGDEF DOMAIN-CONTAINING PROTEIN"/>
    <property type="match status" value="1"/>
</dbReference>
<dbReference type="InterPro" id="IPR000160">
    <property type="entry name" value="GGDEF_dom"/>
</dbReference>
<feature type="domain" description="GGDEF" evidence="4">
    <location>
        <begin position="304"/>
        <end position="437"/>
    </location>
</feature>
<dbReference type="InterPro" id="IPR052163">
    <property type="entry name" value="DGC-Regulatory_Protein"/>
</dbReference>